<dbReference type="Proteomes" id="UP000476696">
    <property type="component" value="Unassembled WGS sequence"/>
</dbReference>
<feature type="transmembrane region" description="Helical" evidence="1">
    <location>
        <begin position="98"/>
        <end position="118"/>
    </location>
</feature>
<keyword evidence="4" id="KW-1185">Reference proteome</keyword>
<dbReference type="EMBL" id="JAADJS010000003">
    <property type="protein sequence ID" value="NGX88347.1"/>
    <property type="molecule type" value="Genomic_DNA"/>
</dbReference>
<evidence type="ECO:0000259" key="2">
    <source>
        <dbReference type="Pfam" id="PF20455"/>
    </source>
</evidence>
<comment type="caution">
    <text evidence="3">The sequence shown here is derived from an EMBL/GenBank/DDBJ whole genome shotgun (WGS) entry which is preliminary data.</text>
</comment>
<evidence type="ECO:0000313" key="3">
    <source>
        <dbReference type="EMBL" id="NGX88347.1"/>
    </source>
</evidence>
<feature type="transmembrane region" description="Helical" evidence="1">
    <location>
        <begin position="56"/>
        <end position="78"/>
    </location>
</feature>
<name>A0A6M2B7Z0_9GAMM</name>
<dbReference type="InterPro" id="IPR046554">
    <property type="entry name" value="DUF6708"/>
</dbReference>
<sequence>MQMSQERKSSKLKPQAEKWEEDLPEKYDLQQPTAPRLIRVNEINDIWMEIPRHENITWLGTWVISIGSLIFISLNYFFLSLPDFFSEMTSDNKIEVLLLNFSFISLSLFFSRMALFVPRGTPVRLNRKRQKVYVYEHQRSIWPWMRWPTVIKVFDWTDIHGEMLMYSGRYDYGHRLSCAVCKRGTYEVIDRFLLSYTAGDNRMIRGLWNHCCLYMQYKPVPETPLLTRKPLSWTPVNTIRWPEDLDKESKTAPE</sequence>
<evidence type="ECO:0000313" key="4">
    <source>
        <dbReference type="Proteomes" id="UP000476696"/>
    </source>
</evidence>
<protein>
    <recommendedName>
        <fullName evidence="2">DUF6708 domain-containing protein</fullName>
    </recommendedName>
</protein>
<proteinExistence type="predicted"/>
<evidence type="ECO:0000256" key="1">
    <source>
        <dbReference type="SAM" id="Phobius"/>
    </source>
</evidence>
<gene>
    <name evidence="3" type="ORF">GW579_14805</name>
</gene>
<keyword evidence="1" id="KW-1133">Transmembrane helix</keyword>
<dbReference type="Pfam" id="PF20455">
    <property type="entry name" value="DUF6708"/>
    <property type="match status" value="1"/>
</dbReference>
<reference evidence="3 4" key="1">
    <citation type="submission" date="2020-03" db="EMBL/GenBank/DDBJ databases">
        <title>Rahnella aceri sp. nov., isoated from traditional Jeju Makgeolli.</title>
        <authorList>
            <person name="Kim I.S."/>
            <person name="Jeon D."/>
        </authorList>
    </citation>
    <scope>NUCLEOTIDE SEQUENCE [LARGE SCALE GENOMIC DNA]</scope>
    <source>
        <strain evidence="3 4">Lac-M11</strain>
    </source>
</reference>
<feature type="domain" description="DUF6708" evidence="2">
    <location>
        <begin position="103"/>
        <end position="226"/>
    </location>
</feature>
<accession>A0A6M2B7Z0</accession>
<dbReference type="AlphaFoldDB" id="A0A6M2B7Z0"/>
<keyword evidence="1" id="KW-0472">Membrane</keyword>
<keyword evidence="1" id="KW-0812">Transmembrane</keyword>
<organism evidence="3 4">
    <name type="scientific">Rahnella contaminans</name>
    <dbReference type="NCBI Taxonomy" id="2703882"/>
    <lineage>
        <taxon>Bacteria</taxon>
        <taxon>Pseudomonadati</taxon>
        <taxon>Pseudomonadota</taxon>
        <taxon>Gammaproteobacteria</taxon>
        <taxon>Enterobacterales</taxon>
        <taxon>Yersiniaceae</taxon>
        <taxon>Rahnella</taxon>
    </lineage>
</organism>